<dbReference type="Pfam" id="PF04759">
    <property type="entry name" value="DUF617"/>
    <property type="match status" value="1"/>
</dbReference>
<dbReference type="AlphaFoldDB" id="A0A6I9R5J9"/>
<dbReference type="GO" id="GO:0010274">
    <property type="term" value="P:hydrotropism"/>
    <property type="evidence" value="ECO:0007669"/>
    <property type="project" value="InterPro"/>
</dbReference>
<protein>
    <submittedName>
        <fullName evidence="3">Protein MIZU-KUSSEI 1</fullName>
    </submittedName>
</protein>
<feature type="region of interest" description="Disordered" evidence="1">
    <location>
        <begin position="21"/>
        <end position="85"/>
    </location>
</feature>
<proteinExistence type="predicted"/>
<dbReference type="PANTHER" id="PTHR31696">
    <property type="entry name" value="PROTEIN MIZU-KUSSEI 1"/>
    <property type="match status" value="1"/>
</dbReference>
<accession>A0A6I9R5J9</accession>
<dbReference type="InterPro" id="IPR006460">
    <property type="entry name" value="MIZ1-like_pln"/>
</dbReference>
<evidence type="ECO:0000256" key="1">
    <source>
        <dbReference type="SAM" id="MobiDB-lite"/>
    </source>
</evidence>
<evidence type="ECO:0000313" key="2">
    <source>
        <dbReference type="Proteomes" id="UP000504607"/>
    </source>
</evidence>
<name>A0A6I9R5J9_ELAGV</name>
<evidence type="ECO:0000313" key="3">
    <source>
        <dbReference type="RefSeq" id="XP_010920771.1"/>
    </source>
</evidence>
<feature type="compositionally biased region" description="Low complexity" evidence="1">
    <location>
        <begin position="30"/>
        <end position="44"/>
    </location>
</feature>
<reference evidence="3" key="1">
    <citation type="submission" date="2025-08" db="UniProtKB">
        <authorList>
            <consortium name="RefSeq"/>
        </authorList>
    </citation>
    <scope>IDENTIFICATION</scope>
</reference>
<dbReference type="Proteomes" id="UP000504607">
    <property type="component" value="Chromosome 5"/>
</dbReference>
<dbReference type="GeneID" id="105044536"/>
<dbReference type="InParanoid" id="A0A6I9R5J9"/>
<dbReference type="PANTHER" id="PTHR31696:SF72">
    <property type="entry name" value="OS05G0280000 PROTEIN"/>
    <property type="match status" value="1"/>
</dbReference>
<gene>
    <name evidence="3" type="primary">LOC105044536</name>
</gene>
<sequence>MKVIDCLRRSLFSCLANRPSIKPKSKKVKASSTAAPGTSSSSATVKNRPSASFADLFKDRKEEAPQEEDSLIDAAERPPSSPSRSVIVGTIFGHRRGRVAFCVQHDPTVPPPFLFELSIPTQLLAREMRSGLLRVALECHRSGRRAWKAYCNGRKVGYAVRRRPTEKERRVLEMVRSMSAGAGVLFPGDGGAGAGAEELGELMYMRATYERVVGSRDSVSYHLINPGGSPAQELSIFLLRSG</sequence>
<keyword evidence="2" id="KW-1185">Reference proteome</keyword>
<dbReference type="OrthoDB" id="774785at2759"/>
<dbReference type="RefSeq" id="XP_010920771.1">
    <property type="nucleotide sequence ID" value="XM_010922469.2"/>
</dbReference>
<dbReference type="FunCoup" id="A0A6I9R5J9">
    <property type="interactions" value="1"/>
</dbReference>
<dbReference type="KEGG" id="egu:105044536"/>
<organism evidence="2 3">
    <name type="scientific">Elaeis guineensis var. tenera</name>
    <name type="common">Oil palm</name>
    <dbReference type="NCBI Taxonomy" id="51953"/>
    <lineage>
        <taxon>Eukaryota</taxon>
        <taxon>Viridiplantae</taxon>
        <taxon>Streptophyta</taxon>
        <taxon>Embryophyta</taxon>
        <taxon>Tracheophyta</taxon>
        <taxon>Spermatophyta</taxon>
        <taxon>Magnoliopsida</taxon>
        <taxon>Liliopsida</taxon>
        <taxon>Arecaceae</taxon>
        <taxon>Arecoideae</taxon>
        <taxon>Cocoseae</taxon>
        <taxon>Elaeidinae</taxon>
        <taxon>Elaeis</taxon>
    </lineage>
</organism>
<dbReference type="NCBIfam" id="TIGR01570">
    <property type="entry name" value="A_thal_3588"/>
    <property type="match status" value="1"/>
</dbReference>